<proteinExistence type="predicted"/>
<protein>
    <submittedName>
        <fullName evidence="1">Uncharacterized protein</fullName>
    </submittedName>
</protein>
<organism evidence="1 2">
    <name type="scientific">Saccharothrix ecbatanensis</name>
    <dbReference type="NCBI Taxonomy" id="1105145"/>
    <lineage>
        <taxon>Bacteria</taxon>
        <taxon>Bacillati</taxon>
        <taxon>Actinomycetota</taxon>
        <taxon>Actinomycetes</taxon>
        <taxon>Pseudonocardiales</taxon>
        <taxon>Pseudonocardiaceae</taxon>
        <taxon>Saccharothrix</taxon>
    </lineage>
</organism>
<dbReference type="EMBL" id="JACHMO010000001">
    <property type="protein sequence ID" value="MBB5808162.1"/>
    <property type="molecule type" value="Genomic_DNA"/>
</dbReference>
<evidence type="ECO:0000313" key="1">
    <source>
        <dbReference type="EMBL" id="MBB5808162.1"/>
    </source>
</evidence>
<evidence type="ECO:0000313" key="2">
    <source>
        <dbReference type="Proteomes" id="UP000552097"/>
    </source>
</evidence>
<reference evidence="1 2" key="1">
    <citation type="submission" date="2020-08" db="EMBL/GenBank/DDBJ databases">
        <title>Sequencing the genomes of 1000 actinobacteria strains.</title>
        <authorList>
            <person name="Klenk H.-P."/>
        </authorList>
    </citation>
    <scope>NUCLEOTIDE SEQUENCE [LARGE SCALE GENOMIC DNA]</scope>
    <source>
        <strain evidence="1 2">DSM 45486</strain>
    </source>
</reference>
<comment type="caution">
    <text evidence="1">The sequence shown here is derived from an EMBL/GenBank/DDBJ whole genome shotgun (WGS) entry which is preliminary data.</text>
</comment>
<keyword evidence="2" id="KW-1185">Reference proteome</keyword>
<gene>
    <name evidence="1" type="ORF">F4560_007930</name>
</gene>
<accession>A0A7W9HTG1</accession>
<sequence>MTSLALRTTIPLCRPVVLPALPTMFPRCRLAALPAVWVLWAMNPLR</sequence>
<dbReference type="Proteomes" id="UP000552097">
    <property type="component" value="Unassembled WGS sequence"/>
</dbReference>
<dbReference type="AlphaFoldDB" id="A0A7W9HTG1"/>
<name>A0A7W9HTG1_9PSEU</name>